<proteinExistence type="predicted"/>
<accession>A0ABU4TQ52</accession>
<evidence type="ECO:0000313" key="1">
    <source>
        <dbReference type="EMBL" id="MDX8050405.1"/>
    </source>
</evidence>
<protein>
    <recommendedName>
        <fullName evidence="3">Tail terminator</fullName>
    </recommendedName>
</protein>
<dbReference type="EMBL" id="JAXAVV010000005">
    <property type="protein sequence ID" value="MDX8050405.1"/>
    <property type="molecule type" value="Genomic_DNA"/>
</dbReference>
<comment type="caution">
    <text evidence="1">The sequence shown here is derived from an EMBL/GenBank/DDBJ whole genome shotgun (WGS) entry which is preliminary data.</text>
</comment>
<evidence type="ECO:0000313" key="2">
    <source>
        <dbReference type="Proteomes" id="UP001271792"/>
    </source>
</evidence>
<dbReference type="RefSeq" id="WP_319984378.1">
    <property type="nucleotide sequence ID" value="NZ_JAXAVV010000005.1"/>
</dbReference>
<gene>
    <name evidence="1" type="ORF">SK571_13520</name>
</gene>
<keyword evidence="2" id="KW-1185">Reference proteome</keyword>
<evidence type="ECO:0008006" key="3">
    <source>
        <dbReference type="Google" id="ProtNLM"/>
    </source>
</evidence>
<organism evidence="1 2">
    <name type="scientific">Lentzea kristufekii</name>
    <dbReference type="NCBI Taxonomy" id="3095430"/>
    <lineage>
        <taxon>Bacteria</taxon>
        <taxon>Bacillati</taxon>
        <taxon>Actinomycetota</taxon>
        <taxon>Actinomycetes</taxon>
        <taxon>Pseudonocardiales</taxon>
        <taxon>Pseudonocardiaceae</taxon>
        <taxon>Lentzea</taxon>
    </lineage>
</organism>
<sequence length="142" mass="14919">MDVEAVFEGLAAAAATITGLRTQPYVPDAVSPPVFFPAELDIGYDKAFGGGMQDFTVTCRVLVSRADDRSGQKKLQGYLAAAGTTSIKAALEGTRTQAAGALGGACHDLQVKRASGYGYYEHPSGLFYLGAEFEVYVIGRGD</sequence>
<name>A0ABU4TQ52_9PSEU</name>
<reference evidence="1 2" key="1">
    <citation type="submission" date="2023-11" db="EMBL/GenBank/DDBJ databases">
        <title>Lentzea sokolovensis, sp. nov., Lentzea kristufkii, sp. nov., and Lentzea miocenensis, sp. nov., rare actinobacteria from Sokolov Coal Basin, Miocene lacustrine sediment, Czech Republic.</title>
        <authorList>
            <person name="Lara A."/>
            <person name="Kotroba L."/>
            <person name="Nouioui I."/>
            <person name="Neumann-Schaal M."/>
            <person name="Mast Y."/>
            <person name="Chronakova A."/>
        </authorList>
    </citation>
    <scope>NUCLEOTIDE SEQUENCE [LARGE SCALE GENOMIC DNA]</scope>
    <source>
        <strain evidence="1 2">BCCO 10_0798</strain>
    </source>
</reference>
<dbReference type="Proteomes" id="UP001271792">
    <property type="component" value="Unassembled WGS sequence"/>
</dbReference>